<dbReference type="GO" id="GO:0005506">
    <property type="term" value="F:iron ion binding"/>
    <property type="evidence" value="ECO:0007669"/>
    <property type="project" value="InterPro"/>
</dbReference>
<dbReference type="Pfam" id="PF02738">
    <property type="entry name" value="MoCoBD_1"/>
    <property type="match status" value="1"/>
</dbReference>
<keyword evidence="1" id="KW-0500">Molybdenum</keyword>
<keyword evidence="2" id="KW-0560">Oxidoreductase</keyword>
<dbReference type="EMBL" id="JACPSX010000042">
    <property type="protein sequence ID" value="MBI3013941.1"/>
    <property type="molecule type" value="Genomic_DNA"/>
</dbReference>
<evidence type="ECO:0000259" key="3">
    <source>
        <dbReference type="SMART" id="SM01008"/>
    </source>
</evidence>
<dbReference type="InterPro" id="IPR046867">
    <property type="entry name" value="AldOxase/xan_DH_MoCoBD2"/>
</dbReference>
<reference evidence="4" key="1">
    <citation type="submission" date="2020-07" db="EMBL/GenBank/DDBJ databases">
        <title>Huge and variable diversity of episymbiotic CPR bacteria and DPANN archaea in groundwater ecosystems.</title>
        <authorList>
            <person name="He C.Y."/>
            <person name="Keren R."/>
            <person name="Whittaker M."/>
            <person name="Farag I.F."/>
            <person name="Doudna J."/>
            <person name="Cate J.H.D."/>
            <person name="Banfield J.F."/>
        </authorList>
    </citation>
    <scope>NUCLEOTIDE SEQUENCE</scope>
    <source>
        <strain evidence="4">NC_groundwater_717_Ag_S-0.2um_59_8</strain>
    </source>
</reference>
<organism evidence="4 5">
    <name type="scientific">Tectimicrobiota bacterium</name>
    <dbReference type="NCBI Taxonomy" id="2528274"/>
    <lineage>
        <taxon>Bacteria</taxon>
        <taxon>Pseudomonadati</taxon>
        <taxon>Nitrospinota/Tectimicrobiota group</taxon>
        <taxon>Candidatus Tectimicrobiota</taxon>
    </lineage>
</organism>
<dbReference type="PANTHER" id="PTHR11908">
    <property type="entry name" value="XANTHINE DEHYDROGENASE"/>
    <property type="match status" value="1"/>
</dbReference>
<proteinExistence type="predicted"/>
<dbReference type="SUPFAM" id="SSF56003">
    <property type="entry name" value="Molybdenum cofactor-binding domain"/>
    <property type="match status" value="1"/>
</dbReference>
<dbReference type="SUPFAM" id="SSF54665">
    <property type="entry name" value="CO dehydrogenase molybdoprotein N-domain-like"/>
    <property type="match status" value="1"/>
</dbReference>
<feature type="domain" description="Aldehyde oxidase/xanthine dehydrogenase a/b hammerhead" evidence="3">
    <location>
        <begin position="1"/>
        <end position="110"/>
    </location>
</feature>
<dbReference type="PANTHER" id="PTHR11908:SF132">
    <property type="entry name" value="ALDEHYDE OXIDASE 1-RELATED"/>
    <property type="match status" value="1"/>
</dbReference>
<evidence type="ECO:0000313" key="5">
    <source>
        <dbReference type="Proteomes" id="UP000741360"/>
    </source>
</evidence>
<dbReference type="InterPro" id="IPR037165">
    <property type="entry name" value="AldOxase/xan_DH_Mopterin-bd_sf"/>
</dbReference>
<protein>
    <submittedName>
        <fullName evidence="4">Xanthine dehydrogenase family protein</fullName>
    </submittedName>
</protein>
<accession>A0A932GMN0</accession>
<dbReference type="Gene3D" id="3.90.1170.50">
    <property type="entry name" value="Aldehyde oxidase/xanthine dehydrogenase, a/b hammerhead"/>
    <property type="match status" value="1"/>
</dbReference>
<gene>
    <name evidence="4" type="ORF">HYY65_02490</name>
</gene>
<name>A0A932GMN0_UNCTE</name>
<comment type="caution">
    <text evidence="4">The sequence shown here is derived from an EMBL/GenBank/DDBJ whole genome shotgun (WGS) entry which is preliminary data.</text>
</comment>
<evidence type="ECO:0000313" key="4">
    <source>
        <dbReference type="EMBL" id="MBI3013941.1"/>
    </source>
</evidence>
<dbReference type="InterPro" id="IPR000674">
    <property type="entry name" value="Ald_Oxase/Xan_DH_a/b"/>
</dbReference>
<dbReference type="InterPro" id="IPR016208">
    <property type="entry name" value="Ald_Oxase/xanthine_DH-like"/>
</dbReference>
<dbReference type="Gene3D" id="3.30.365.10">
    <property type="entry name" value="Aldehyde oxidase/xanthine dehydrogenase, molybdopterin binding domain"/>
    <property type="match status" value="4"/>
</dbReference>
<dbReference type="AlphaFoldDB" id="A0A932GMN0"/>
<dbReference type="Pfam" id="PF01315">
    <property type="entry name" value="Ald_Xan_dh_C"/>
    <property type="match status" value="1"/>
</dbReference>
<dbReference type="InterPro" id="IPR008274">
    <property type="entry name" value="AldOxase/xan_DH_MoCoBD1"/>
</dbReference>
<dbReference type="Pfam" id="PF20256">
    <property type="entry name" value="MoCoBD_2"/>
    <property type="match status" value="1"/>
</dbReference>
<dbReference type="GO" id="GO:0016491">
    <property type="term" value="F:oxidoreductase activity"/>
    <property type="evidence" value="ECO:0007669"/>
    <property type="project" value="UniProtKB-KW"/>
</dbReference>
<dbReference type="Proteomes" id="UP000741360">
    <property type="component" value="Unassembled WGS sequence"/>
</dbReference>
<dbReference type="SMART" id="SM01008">
    <property type="entry name" value="Ald_Xan_dh_C"/>
    <property type="match status" value="1"/>
</dbReference>
<evidence type="ECO:0000256" key="2">
    <source>
        <dbReference type="ARBA" id="ARBA00023002"/>
    </source>
</evidence>
<sequence length="771" mass="84061">MLHAVFFRSPYPHARIKKVWLDGVLKLPGVVAAFSGESLPELIGPMAQIPLFGVERTLAGNPAIKYFPHLPLARDKARYVGEPVAVVAATDKYLAEDALEAVEADFEPLPPVIDAEQTLERPEVLLYEDWGDNVLMHYTVSGGDVEKAFREADRILEITVPSSRFTGTPIEPRSVVARYDPHHLLLEVWDTTQCPHLVGTWIERAIRIPGLKTRVTVSRLGGGFGPKVSHYPEEIVVPYLAIQTGRPVRWVETRSEHLVGTTHGREQIHRLQVAVKSDGRVLGIRDRIVADMGGGHSWTGLSSIMVSALYVPGTYRIENYSGDLYGVVTNKTPFGAHRGFGKAEAAYVIERVMDSVARELGQDPIEIRKRNFIPPEAFPYRNATGSRYDSGQYAKTLDKALDLLNYSHWRAEQTRLRREGRYVGIGVSVVLEPTSSNRRGAGGYYSVRMRMDPTGTIYVFLSGNDDGTGHALPTAQIVADELAVDVINVHVVEGDSLMCPYGTGSYSSRFGGLGGAAVMLAARQLREKILEVGAALLGETADRLVLSAGSVRVRSAGEKQIALNEVARAAYTALYRLPEGMEPGLELIYHYRDPNVTFLPDERGRVGAYSSFPYAVDAGVVEVDVETGSLTILKYVSVHDCGNQINPKEVEGQHLGSLAHGLGGALYEELLYDSDGQLLTQNFKDYLIPTALDLPPILIGSTVTPNPFTPGGFKGAGEAGAVGPPPCLVAAVEDALAPLGVRVRTLPLKPSSLWELIREHLDRVHSEGGKA</sequence>
<evidence type="ECO:0000256" key="1">
    <source>
        <dbReference type="ARBA" id="ARBA00022505"/>
    </source>
</evidence>
<dbReference type="InterPro" id="IPR036856">
    <property type="entry name" value="Ald_Oxase/Xan_DH_a/b_sf"/>
</dbReference>